<proteinExistence type="predicted"/>
<feature type="region of interest" description="Disordered" evidence="1">
    <location>
        <begin position="91"/>
        <end position="156"/>
    </location>
</feature>
<protein>
    <submittedName>
        <fullName evidence="2">Uncharacterized protein</fullName>
    </submittedName>
</protein>
<dbReference type="PRINTS" id="PR01217">
    <property type="entry name" value="PRICHEXTENSN"/>
</dbReference>
<reference evidence="2" key="2">
    <citation type="submission" date="2008-12" db="EMBL/GenBank/DDBJ databases">
        <title>Improved gene annotation of the rice (Oryza sativa) genomes.</title>
        <authorList>
            <person name="Wang J."/>
            <person name="Li R."/>
            <person name="Fan W."/>
            <person name="Huang Q."/>
            <person name="Zhang J."/>
            <person name="Zhou Y."/>
            <person name="Hu Y."/>
            <person name="Zi S."/>
            <person name="Li J."/>
            <person name="Ni P."/>
            <person name="Zheng H."/>
            <person name="Zhang Y."/>
            <person name="Zhao M."/>
            <person name="Hao Q."/>
            <person name="McDermott J."/>
            <person name="Samudrala R."/>
            <person name="Kristiansen K."/>
            <person name="Wong G.K.-S."/>
        </authorList>
    </citation>
    <scope>NUCLEOTIDE SEQUENCE</scope>
</reference>
<evidence type="ECO:0000313" key="2">
    <source>
        <dbReference type="EMBL" id="EAZ20272.1"/>
    </source>
</evidence>
<dbReference type="AlphaFoldDB" id="A3CGQ9"/>
<reference evidence="2" key="1">
    <citation type="journal article" date="2005" name="PLoS Biol.">
        <title>The genomes of Oryza sativa: a history of duplications.</title>
        <authorList>
            <person name="Yu J."/>
            <person name="Wang J."/>
            <person name="Lin W."/>
            <person name="Li S."/>
            <person name="Li H."/>
            <person name="Zhou J."/>
            <person name="Ni P."/>
            <person name="Dong W."/>
            <person name="Hu S."/>
            <person name="Zeng C."/>
            <person name="Zhang J."/>
            <person name="Zhang Y."/>
            <person name="Li R."/>
            <person name="Xu Z."/>
            <person name="Li S."/>
            <person name="Li X."/>
            <person name="Zheng H."/>
            <person name="Cong L."/>
            <person name="Lin L."/>
            <person name="Yin J."/>
            <person name="Geng J."/>
            <person name="Li G."/>
            <person name="Shi J."/>
            <person name="Liu J."/>
            <person name="Lv H."/>
            <person name="Li J."/>
            <person name="Wang J."/>
            <person name="Deng Y."/>
            <person name="Ran L."/>
            <person name="Shi X."/>
            <person name="Wang X."/>
            <person name="Wu Q."/>
            <person name="Li C."/>
            <person name="Ren X."/>
            <person name="Wang J."/>
            <person name="Wang X."/>
            <person name="Li D."/>
            <person name="Liu D."/>
            <person name="Zhang X."/>
            <person name="Ji Z."/>
            <person name="Zhao W."/>
            <person name="Sun Y."/>
            <person name="Zhang Z."/>
            <person name="Bao J."/>
            <person name="Han Y."/>
            <person name="Dong L."/>
            <person name="Ji J."/>
            <person name="Chen P."/>
            <person name="Wu S."/>
            <person name="Liu J."/>
            <person name="Xiao Y."/>
            <person name="Bu D."/>
            <person name="Tan J."/>
            <person name="Yang L."/>
            <person name="Ye C."/>
            <person name="Zhang J."/>
            <person name="Xu J."/>
            <person name="Zhou Y."/>
            <person name="Yu Y."/>
            <person name="Zhang B."/>
            <person name="Zhuang S."/>
            <person name="Wei H."/>
            <person name="Liu B."/>
            <person name="Lei M."/>
            <person name="Yu H."/>
            <person name="Li Y."/>
            <person name="Xu H."/>
            <person name="Wei S."/>
            <person name="He X."/>
            <person name="Fang L."/>
            <person name="Zhang Z."/>
            <person name="Zhang Y."/>
            <person name="Huang X."/>
            <person name="Su Z."/>
            <person name="Tong W."/>
            <person name="Li J."/>
            <person name="Tong Z."/>
            <person name="Li S."/>
            <person name="Ye J."/>
            <person name="Wang L."/>
            <person name="Fang L."/>
            <person name="Lei T."/>
            <person name="Chen C."/>
            <person name="Chen H."/>
            <person name="Xu Z."/>
            <person name="Li H."/>
            <person name="Huang H."/>
            <person name="Zhang F."/>
            <person name="Xu H."/>
            <person name="Li N."/>
            <person name="Zhao C."/>
            <person name="Li S."/>
            <person name="Dong L."/>
            <person name="Huang Y."/>
            <person name="Li L."/>
            <person name="Xi Y."/>
            <person name="Qi Q."/>
            <person name="Li W."/>
            <person name="Zhang B."/>
            <person name="Hu W."/>
            <person name="Zhang Y."/>
            <person name="Tian X."/>
            <person name="Jiao Y."/>
            <person name="Liang X."/>
            <person name="Jin J."/>
            <person name="Gao L."/>
            <person name="Zheng W."/>
            <person name="Hao B."/>
            <person name="Liu S."/>
            <person name="Wang W."/>
            <person name="Yuan L."/>
            <person name="Cao M."/>
            <person name="McDermott J."/>
            <person name="Samudrala R."/>
            <person name="Wang J."/>
            <person name="Wong G.K."/>
            <person name="Yang H."/>
        </authorList>
    </citation>
    <scope>NUCLEOTIDE SEQUENCE [LARGE SCALE GENOMIC DNA]</scope>
</reference>
<feature type="compositionally biased region" description="Low complexity" evidence="1">
    <location>
        <begin position="58"/>
        <end position="72"/>
    </location>
</feature>
<evidence type="ECO:0000256" key="1">
    <source>
        <dbReference type="SAM" id="MobiDB-lite"/>
    </source>
</evidence>
<dbReference type="Proteomes" id="UP000007752">
    <property type="component" value="Chromosome 12"/>
</dbReference>
<feature type="compositionally biased region" description="Pro residues" evidence="1">
    <location>
        <begin position="1"/>
        <end position="18"/>
    </location>
</feature>
<sequence length="200" mass="20474">MPLLPTPARPQPTPPPTTTRPAVADACTSPADATAAQRQPLLARPSPTPARPQPMPPTATAADPFSSPADAAAARCRPLLARLSPIPACPQADAAARHRPTPPQPTPASPQQTPPLPDTDPCSPGHRRSLLVPSRRGHPTLTDAATTDPCSSPADATVGARRQPLLVPADAIGLPLFFSTCMTCGTRLSAGLGISKATSV</sequence>
<feature type="compositionally biased region" description="Pro residues" evidence="1">
    <location>
        <begin position="101"/>
        <end position="118"/>
    </location>
</feature>
<dbReference type="EMBL" id="CM000149">
    <property type="protein sequence ID" value="EAZ20272.1"/>
    <property type="molecule type" value="Genomic_DNA"/>
</dbReference>
<feature type="compositionally biased region" description="Pro residues" evidence="1">
    <location>
        <begin position="46"/>
        <end position="57"/>
    </location>
</feature>
<name>A3CGQ9_ORYSJ</name>
<accession>A3CGQ9</accession>
<feature type="region of interest" description="Disordered" evidence="1">
    <location>
        <begin position="1"/>
        <end position="72"/>
    </location>
</feature>
<organism evidence="2">
    <name type="scientific">Oryza sativa subsp. japonica</name>
    <name type="common">Rice</name>
    <dbReference type="NCBI Taxonomy" id="39947"/>
    <lineage>
        <taxon>Eukaryota</taxon>
        <taxon>Viridiplantae</taxon>
        <taxon>Streptophyta</taxon>
        <taxon>Embryophyta</taxon>
        <taxon>Tracheophyta</taxon>
        <taxon>Spermatophyta</taxon>
        <taxon>Magnoliopsida</taxon>
        <taxon>Liliopsida</taxon>
        <taxon>Poales</taxon>
        <taxon>Poaceae</taxon>
        <taxon>BOP clade</taxon>
        <taxon>Oryzoideae</taxon>
        <taxon>Oryzeae</taxon>
        <taxon>Oryzinae</taxon>
        <taxon>Oryza</taxon>
        <taxon>Oryza sativa</taxon>
    </lineage>
</organism>
<gene>
    <name evidence="2" type="ORF">OsJ_35876</name>
</gene>